<feature type="transmembrane region" description="Helical" evidence="7">
    <location>
        <begin position="378"/>
        <end position="400"/>
    </location>
</feature>
<keyword evidence="5 7" id="KW-1133">Transmembrane helix</keyword>
<keyword evidence="4 7" id="KW-0812">Transmembrane</keyword>
<evidence type="ECO:0000313" key="10">
    <source>
        <dbReference type="EMBL" id="QDG53492.1"/>
    </source>
</evidence>
<dbReference type="EMBL" id="CP041186">
    <property type="protein sequence ID" value="QDG53492.1"/>
    <property type="molecule type" value="Genomic_DNA"/>
</dbReference>
<evidence type="ECO:0000256" key="3">
    <source>
        <dbReference type="ARBA" id="ARBA00022475"/>
    </source>
</evidence>
<dbReference type="InterPro" id="IPR051447">
    <property type="entry name" value="Lipoprotein-release_system"/>
</dbReference>
<dbReference type="PANTHER" id="PTHR30489">
    <property type="entry name" value="LIPOPROTEIN-RELEASING SYSTEM TRANSMEMBRANE PROTEIN LOLE"/>
    <property type="match status" value="1"/>
</dbReference>
<dbReference type="RefSeq" id="WP_141199948.1">
    <property type="nucleotide sequence ID" value="NZ_CP041186.1"/>
</dbReference>
<feature type="domain" description="ABC3 transporter permease C-terminal" evidence="8">
    <location>
        <begin position="287"/>
        <end position="410"/>
    </location>
</feature>
<dbReference type="InterPro" id="IPR003838">
    <property type="entry name" value="ABC3_permease_C"/>
</dbReference>
<evidence type="ECO:0000256" key="4">
    <source>
        <dbReference type="ARBA" id="ARBA00022692"/>
    </source>
</evidence>
<keyword evidence="3" id="KW-1003">Cell membrane</keyword>
<evidence type="ECO:0000256" key="2">
    <source>
        <dbReference type="ARBA" id="ARBA00005236"/>
    </source>
</evidence>
<dbReference type="InterPro" id="IPR025857">
    <property type="entry name" value="MacB_PCD"/>
</dbReference>
<feature type="domain" description="MacB-like periplasmic core" evidence="9">
    <location>
        <begin position="21"/>
        <end position="257"/>
    </location>
</feature>
<dbReference type="GO" id="GO:0098797">
    <property type="term" value="C:plasma membrane protein complex"/>
    <property type="evidence" value="ECO:0007669"/>
    <property type="project" value="TreeGrafter"/>
</dbReference>
<proteinExistence type="inferred from homology"/>
<dbReference type="Proteomes" id="UP000315995">
    <property type="component" value="Chromosome"/>
</dbReference>
<evidence type="ECO:0000313" key="11">
    <source>
        <dbReference type="Proteomes" id="UP000315995"/>
    </source>
</evidence>
<feature type="transmembrane region" description="Helical" evidence="7">
    <location>
        <begin position="331"/>
        <end position="358"/>
    </location>
</feature>
<dbReference type="OrthoDB" id="9770036at2"/>
<accession>A0A5B8YDU9</accession>
<dbReference type="AlphaFoldDB" id="A0A4Y6PYU7"/>
<dbReference type="PANTHER" id="PTHR30489:SF0">
    <property type="entry name" value="LIPOPROTEIN-RELEASING SYSTEM TRANSMEMBRANE PROTEIN LOLE"/>
    <property type="match status" value="1"/>
</dbReference>
<reference evidence="10 11" key="1">
    <citation type="submission" date="2019-06" db="EMBL/GenBank/DDBJ databases">
        <title>Persicimonas caeni gen. nov., sp. nov., a predatory bacterium isolated from solar saltern.</title>
        <authorList>
            <person name="Wang S."/>
        </authorList>
    </citation>
    <scope>NUCLEOTIDE SEQUENCE [LARGE SCALE GENOMIC DNA]</scope>
    <source>
        <strain evidence="10 11">YN101</strain>
    </source>
</reference>
<keyword evidence="6 7" id="KW-0472">Membrane</keyword>
<dbReference type="GO" id="GO:0044874">
    <property type="term" value="P:lipoprotein localization to outer membrane"/>
    <property type="evidence" value="ECO:0007669"/>
    <property type="project" value="TreeGrafter"/>
</dbReference>
<feature type="transmembrane region" description="Helical" evidence="7">
    <location>
        <begin position="287"/>
        <end position="310"/>
    </location>
</feature>
<sequence>MIDRFSLSVAVRGLLDSRRLTLLTVAVVGVSVVLVVFLTSLINGLQVKLVEDVTGAIAHVTVEPEERQPVAVWEREPEGADGKLYLGERTGYTRQKRKLEDWKVWLDRIEETAAGLKVVTPTVRDQGFVVRGQTRLSARILGVRPREYNAIVDIDESLVDGRFARLPAGEVALGEMLAGELKVGVGDRVQVTPPGGKTVSMRVGGLYSTGFGGLDGATVFMNLDDAQSLFGLGSAVSSIDLKLTDVFAADEVAGKLSKQVPYDVTSWTEDNAQLLSALEAQRGSSNLIVFFAALAAAFAVASILVVLVTNKLREIGILKAIGASRRQVRTIFALQGTLLSFLGSVVGAALGGLLVLGLSTLERPNVAGPPEPLFPFDLTRTLVLSAIGVASLVGFLASLIPARRAAKVQPIDVIRGL</sequence>
<accession>A0A4Y6PYU7</accession>
<name>A0A4Y6PYU7_PERCE</name>
<comment type="similarity">
    <text evidence="2">Belongs to the ABC-4 integral membrane protein family. LolC/E subfamily.</text>
</comment>
<dbReference type="Pfam" id="PF12704">
    <property type="entry name" value="MacB_PCD"/>
    <property type="match status" value="1"/>
</dbReference>
<organism evidence="10 11">
    <name type="scientific">Persicimonas caeni</name>
    <dbReference type="NCBI Taxonomy" id="2292766"/>
    <lineage>
        <taxon>Bacteria</taxon>
        <taxon>Deltaproteobacteria</taxon>
        <taxon>Bradymonadales</taxon>
        <taxon>Bradymonadaceae</taxon>
        <taxon>Persicimonas</taxon>
    </lineage>
</organism>
<feature type="transmembrane region" description="Helical" evidence="7">
    <location>
        <begin position="20"/>
        <end position="42"/>
    </location>
</feature>
<evidence type="ECO:0000256" key="1">
    <source>
        <dbReference type="ARBA" id="ARBA00004651"/>
    </source>
</evidence>
<dbReference type="Pfam" id="PF02687">
    <property type="entry name" value="FtsX"/>
    <property type="match status" value="1"/>
</dbReference>
<evidence type="ECO:0000256" key="5">
    <source>
        <dbReference type="ARBA" id="ARBA00022989"/>
    </source>
</evidence>
<evidence type="ECO:0000256" key="7">
    <source>
        <dbReference type="SAM" id="Phobius"/>
    </source>
</evidence>
<keyword evidence="11" id="KW-1185">Reference proteome</keyword>
<evidence type="ECO:0000256" key="6">
    <source>
        <dbReference type="ARBA" id="ARBA00023136"/>
    </source>
</evidence>
<comment type="subcellular location">
    <subcellularLocation>
        <location evidence="1">Cell membrane</location>
        <topology evidence="1">Multi-pass membrane protein</topology>
    </subcellularLocation>
</comment>
<gene>
    <name evidence="10" type="ORF">FIV42_22920</name>
</gene>
<evidence type="ECO:0000259" key="8">
    <source>
        <dbReference type="Pfam" id="PF02687"/>
    </source>
</evidence>
<protein>
    <submittedName>
        <fullName evidence="10">ABC transporter permease</fullName>
    </submittedName>
</protein>
<evidence type="ECO:0000259" key="9">
    <source>
        <dbReference type="Pfam" id="PF12704"/>
    </source>
</evidence>